<proteinExistence type="evidence at transcript level"/>
<keyword evidence="3" id="KW-0677">Repeat</keyword>
<evidence type="ECO:0000256" key="7">
    <source>
        <dbReference type="ARBA" id="ARBA00023242"/>
    </source>
</evidence>
<feature type="compositionally biased region" description="Low complexity" evidence="9">
    <location>
        <begin position="17"/>
        <end position="41"/>
    </location>
</feature>
<dbReference type="InterPro" id="IPR050760">
    <property type="entry name" value="Period_circadian_regulator"/>
</dbReference>
<dbReference type="FunFam" id="3.30.450.20:FF:000066">
    <property type="entry name" value="Period circadian protein"/>
    <property type="match status" value="1"/>
</dbReference>
<dbReference type="GO" id="GO:0000122">
    <property type="term" value="P:negative regulation of transcription by RNA polymerase II"/>
    <property type="evidence" value="ECO:0007669"/>
    <property type="project" value="TreeGrafter"/>
</dbReference>
<dbReference type="EMBL" id="GU053569">
    <property type="protein sequence ID" value="ADO24376.1"/>
    <property type="molecule type" value="mRNA"/>
</dbReference>
<evidence type="ECO:0000256" key="1">
    <source>
        <dbReference type="ARBA" id="ARBA00004123"/>
    </source>
</evidence>
<dbReference type="Pfam" id="PF21353">
    <property type="entry name" value="Per3-like_PAS-A"/>
    <property type="match status" value="1"/>
</dbReference>
<name>E3SGD7_9ORTH</name>
<feature type="compositionally biased region" description="Low complexity" evidence="9">
    <location>
        <begin position="676"/>
        <end position="685"/>
    </location>
</feature>
<dbReference type="GO" id="GO:0043153">
    <property type="term" value="P:entrainment of circadian clock by photoperiod"/>
    <property type="evidence" value="ECO:0007669"/>
    <property type="project" value="TreeGrafter"/>
</dbReference>
<dbReference type="GO" id="GO:0001222">
    <property type="term" value="F:transcription corepressor binding"/>
    <property type="evidence" value="ECO:0007669"/>
    <property type="project" value="TreeGrafter"/>
</dbReference>
<feature type="region of interest" description="Disordered" evidence="9">
    <location>
        <begin position="947"/>
        <end position="986"/>
    </location>
</feature>
<feature type="domain" description="PAS" evidence="10">
    <location>
        <begin position="216"/>
        <end position="251"/>
    </location>
</feature>
<dbReference type="Gene3D" id="1.20.5.770">
    <property type="entry name" value="Single helix bin"/>
    <property type="match status" value="1"/>
</dbReference>
<evidence type="ECO:0000313" key="11">
    <source>
        <dbReference type="EMBL" id="ADO24376.1"/>
    </source>
</evidence>
<dbReference type="Pfam" id="PF14598">
    <property type="entry name" value="PAS_11"/>
    <property type="match status" value="1"/>
</dbReference>
<feature type="compositionally biased region" description="Basic and acidic residues" evidence="9">
    <location>
        <begin position="1021"/>
        <end position="1040"/>
    </location>
</feature>
<feature type="compositionally biased region" description="Polar residues" evidence="9">
    <location>
        <begin position="103"/>
        <end position="136"/>
    </location>
</feature>
<evidence type="ECO:0000256" key="3">
    <source>
        <dbReference type="ARBA" id="ARBA00022737"/>
    </source>
</evidence>
<keyword evidence="7" id="KW-0539">Nucleus</keyword>
<feature type="compositionally biased region" description="Basic and acidic residues" evidence="9">
    <location>
        <begin position="596"/>
        <end position="609"/>
    </location>
</feature>
<evidence type="ECO:0000256" key="2">
    <source>
        <dbReference type="ARBA" id="ARBA00022553"/>
    </source>
</evidence>
<feature type="region of interest" description="Disordered" evidence="9">
    <location>
        <begin position="665"/>
        <end position="702"/>
    </location>
</feature>
<evidence type="ECO:0000256" key="4">
    <source>
        <dbReference type="ARBA" id="ARBA00023015"/>
    </source>
</evidence>
<dbReference type="InterPro" id="IPR048814">
    <property type="entry name" value="Per1-3_PAS-A"/>
</dbReference>
<feature type="domain" description="PAS" evidence="10">
    <location>
        <begin position="344"/>
        <end position="416"/>
    </location>
</feature>
<evidence type="ECO:0000256" key="5">
    <source>
        <dbReference type="ARBA" id="ARBA00023108"/>
    </source>
</evidence>
<sequence length="1149" mass="126876">MEESDTSTHKVSDSGYSNSCNSQSQRSSGSSKSHHSNSSGSSGYGCHPSTLGSGTEAFRQPPVTKRNKDKEHKKKKLKSTLVAATSDNHVESKNLAVSPSIAHESTISDNSKPITKASSKTVSKSPSKLPGQISSNAPSIGVNNLVIEVNANSQPSLSTVSQSPDTDVTPVINEEKDGSSLVGDPEAQETLECLRNSEEPVPQIEDEFSTIVSLHDGVVMYTTSTITKVLGFPKDMWLGRSFIDFVHPKDRVAFASHITTGFSLPVEENRCKVSLTAKESFYCCLRQYRGLKANGYGVTEKKVTYLPFHLTMTFRDVKNSEKMNLAGEETGIQGSFLIIEATLVKSSYTHPEETKNSSKFIMQHQASCQLSSVSSDVVQYLGYLPQDMVNHSIFEFYHPDDTPYLKEVYERVVKAQGKPFRSKPYRFQVQNGDYVLLDTEWSAFINPWSRKLEFVIGQNRVLKGPSNPDVFAPPKEADNIQISEEVLKKRNVIEQEIEHLLNETIQRTTEAAKQLASQRCKDLATFMENLMEEVAKPELKVDLPTEEQSFSERDSVMLGEISPHHDYYDSKSSSGTPPTYNQLNYNENIQRFFESKPKTTVSDESKMEANRSNSTDEEGKSMPVADSSLDSSNRFVSDSYRKRHMRIKETTLRCKFKKRKCCSPINGSGSGGSSGSAGMPGSAASRGDTSATNTSRGSYQPPHLTEALLCRHNEDMEKQMVQKHREQRSKGERDNKKKFPQEKMQEANHGVKRCGSHSWESEPFKASKYPHVENLLATGNAVPLPNIATMGGAAAVPSMFPGSPNVNLWPPFSVTVTPHLSSQPCFAHSTYTGANMGGSQSPHLASMIPMYYIPTGSHQTNLPSRGLTPQEHPGPPHTGMLLPGQPQYIPSQVPVINPMPSMLYHPMQPMYGAPQMLYSSIMLQPSTILPAPLSQAGMLPATSRALVKQGKPMTESGTPSGVGAASKFQRPASQATSVKAEPGSAMGSIASASIKRALSECSKKDKSLCSPGAPTSSPGPDEEKPREVENRDFGPPREVENTTGDDSSYSSFYSFLRTDNTDDSMNSYPRDKECLYPCKSEDMNWERSENCKKSHNKPRPILKDPPWLEHVNVTPDLVYRYQINEKNLESVLENDLQTLKEIQQVTSLQ</sequence>
<keyword evidence="4" id="KW-0805">Transcription regulation</keyword>
<accession>E3SGD7</accession>
<feature type="compositionally biased region" description="Basic and acidic residues" evidence="9">
    <location>
        <begin position="718"/>
        <end position="746"/>
    </location>
</feature>
<keyword evidence="6" id="KW-0804">Transcription</keyword>
<dbReference type="SUPFAM" id="SSF55785">
    <property type="entry name" value="PYP-like sensor domain (PAS domain)"/>
    <property type="match status" value="2"/>
</dbReference>
<dbReference type="GO" id="GO:0005634">
    <property type="term" value="C:nucleus"/>
    <property type="evidence" value="ECO:0007669"/>
    <property type="project" value="UniProtKB-SubCell"/>
</dbReference>
<dbReference type="GO" id="GO:0000976">
    <property type="term" value="F:transcription cis-regulatory region binding"/>
    <property type="evidence" value="ECO:0007669"/>
    <property type="project" value="TreeGrafter"/>
</dbReference>
<dbReference type="PROSITE" id="PS50112">
    <property type="entry name" value="PAS"/>
    <property type="match status" value="2"/>
</dbReference>
<dbReference type="InterPro" id="IPR022728">
    <property type="entry name" value="Period_circadian-like_C"/>
</dbReference>
<reference evidence="11" key="1">
    <citation type="submission" date="2009-10" db="EMBL/GenBank/DDBJ databases">
        <title>Examination of Circadian Rhythms in the Hawaiian Cricket Genus Laupala.</title>
        <authorList>
            <person name="Fergus D.J."/>
            <person name="Shaw K.L."/>
        </authorList>
    </citation>
    <scope>NUCLEOTIDE SEQUENCE</scope>
</reference>
<feature type="region of interest" description="Disordered" evidence="9">
    <location>
        <begin position="718"/>
        <end position="758"/>
    </location>
</feature>
<dbReference type="InterPro" id="IPR035965">
    <property type="entry name" value="PAS-like_dom_sf"/>
</dbReference>
<dbReference type="GO" id="GO:0032922">
    <property type="term" value="P:circadian regulation of gene expression"/>
    <property type="evidence" value="ECO:0007669"/>
    <property type="project" value="TreeGrafter"/>
</dbReference>
<feature type="region of interest" description="Disordered" evidence="9">
    <location>
        <begin position="563"/>
        <end position="583"/>
    </location>
</feature>
<keyword evidence="5" id="KW-0090">Biological rhythms</keyword>
<dbReference type="CDD" id="cd00130">
    <property type="entry name" value="PAS"/>
    <property type="match status" value="2"/>
</dbReference>
<feature type="compositionally biased region" description="Basic residues" evidence="9">
    <location>
        <begin position="65"/>
        <end position="78"/>
    </location>
</feature>
<feature type="compositionally biased region" description="Polar residues" evidence="9">
    <location>
        <begin position="687"/>
        <end position="698"/>
    </location>
</feature>
<protein>
    <recommendedName>
        <fullName evidence="8">Period circadian protein</fullName>
    </recommendedName>
</protein>
<evidence type="ECO:0000256" key="8">
    <source>
        <dbReference type="ARBA" id="ARBA00040849"/>
    </source>
</evidence>
<dbReference type="PANTHER" id="PTHR11269:SF16">
    <property type="entry name" value="PERIOD CIRCADIAN PROTEIN"/>
    <property type="match status" value="1"/>
</dbReference>
<gene>
    <name evidence="11" type="primary">per</name>
</gene>
<dbReference type="SMART" id="SM00091">
    <property type="entry name" value="PAS"/>
    <property type="match status" value="2"/>
</dbReference>
<evidence type="ECO:0000259" key="10">
    <source>
        <dbReference type="PROSITE" id="PS50112"/>
    </source>
</evidence>
<dbReference type="Gene3D" id="3.30.450.20">
    <property type="entry name" value="PAS domain"/>
    <property type="match status" value="2"/>
</dbReference>
<feature type="region of interest" description="Disordered" evidence="9">
    <location>
        <begin position="1"/>
        <end position="136"/>
    </location>
</feature>
<dbReference type="InterPro" id="IPR000014">
    <property type="entry name" value="PAS"/>
</dbReference>
<organism evidence="11">
    <name type="scientific">Laupala cerasina</name>
    <dbReference type="NCBI Taxonomy" id="109024"/>
    <lineage>
        <taxon>Eukaryota</taxon>
        <taxon>Metazoa</taxon>
        <taxon>Ecdysozoa</taxon>
        <taxon>Arthropoda</taxon>
        <taxon>Hexapoda</taxon>
        <taxon>Insecta</taxon>
        <taxon>Pterygota</taxon>
        <taxon>Neoptera</taxon>
        <taxon>Polyneoptera</taxon>
        <taxon>Orthoptera</taxon>
        <taxon>Ensifera</taxon>
        <taxon>Gryllidea</taxon>
        <taxon>Grylloidea</taxon>
        <taxon>Trigonidiidae</taxon>
        <taxon>Trigonidiinae</taxon>
        <taxon>Laupala</taxon>
    </lineage>
</organism>
<feature type="region of interest" description="Disordered" evidence="9">
    <location>
        <begin position="1003"/>
        <end position="1050"/>
    </location>
</feature>
<keyword evidence="2" id="KW-0597">Phosphoprotein</keyword>
<dbReference type="PANTHER" id="PTHR11269">
    <property type="entry name" value="PERIOD CIRCADIAN PROTEIN"/>
    <property type="match status" value="1"/>
</dbReference>
<dbReference type="AlphaFoldDB" id="E3SGD7"/>
<evidence type="ECO:0000256" key="6">
    <source>
        <dbReference type="ARBA" id="ARBA00023163"/>
    </source>
</evidence>
<evidence type="ECO:0000256" key="9">
    <source>
        <dbReference type="SAM" id="MobiDB-lite"/>
    </source>
</evidence>
<feature type="compositionally biased region" description="Polar residues" evidence="9">
    <location>
        <begin position="570"/>
        <end position="583"/>
    </location>
</feature>
<comment type="subcellular location">
    <subcellularLocation>
        <location evidence="1">Nucleus</location>
    </subcellularLocation>
</comment>
<dbReference type="Pfam" id="PF12114">
    <property type="entry name" value="Period_C"/>
    <property type="match status" value="1"/>
</dbReference>
<dbReference type="GO" id="GO:0005737">
    <property type="term" value="C:cytoplasm"/>
    <property type="evidence" value="ECO:0007669"/>
    <property type="project" value="TreeGrafter"/>
</dbReference>
<feature type="region of interest" description="Disordered" evidence="9">
    <location>
        <begin position="596"/>
        <end position="632"/>
    </location>
</feature>
<feature type="compositionally biased region" description="Basic and acidic residues" evidence="9">
    <location>
        <begin position="1"/>
        <end position="12"/>
    </location>
</feature>